<reference evidence="2 3" key="1">
    <citation type="submission" date="2019-02" db="EMBL/GenBank/DDBJ databases">
        <title>Deep-cultivation of Planctomycetes and their phenomic and genomic characterization uncovers novel biology.</title>
        <authorList>
            <person name="Wiegand S."/>
            <person name="Jogler M."/>
            <person name="Boedeker C."/>
            <person name="Pinto D."/>
            <person name="Vollmers J."/>
            <person name="Rivas-Marin E."/>
            <person name="Kohn T."/>
            <person name="Peeters S.H."/>
            <person name="Heuer A."/>
            <person name="Rast P."/>
            <person name="Oberbeckmann S."/>
            <person name="Bunk B."/>
            <person name="Jeske O."/>
            <person name="Meyerdierks A."/>
            <person name="Storesund J.E."/>
            <person name="Kallscheuer N."/>
            <person name="Luecker S."/>
            <person name="Lage O.M."/>
            <person name="Pohl T."/>
            <person name="Merkel B.J."/>
            <person name="Hornburger P."/>
            <person name="Mueller R.-W."/>
            <person name="Bruemmer F."/>
            <person name="Labrenz M."/>
            <person name="Spormann A.M."/>
            <person name="Op den Camp H."/>
            <person name="Overmann J."/>
            <person name="Amann R."/>
            <person name="Jetten M.S.M."/>
            <person name="Mascher T."/>
            <person name="Medema M.H."/>
            <person name="Devos D.P."/>
            <person name="Kaster A.-K."/>
            <person name="Ovreas L."/>
            <person name="Rohde M."/>
            <person name="Galperin M.Y."/>
            <person name="Jogler C."/>
        </authorList>
    </citation>
    <scope>NUCLEOTIDE SEQUENCE [LARGE SCALE GENOMIC DNA]</scope>
    <source>
        <strain evidence="2 3">Mal4</strain>
    </source>
</reference>
<dbReference type="EMBL" id="CP036275">
    <property type="protein sequence ID" value="QDU37692.1"/>
    <property type="molecule type" value="Genomic_DNA"/>
</dbReference>
<sequence>MLKNGLPCCYLNSWATIDRCDPIWQARKHGFSIWSRSPPAATGGDTRREPRRHGGTEARRHGGTEARRHGGTEARRHEGTKARMHGCTEARMHEGTDARRHGGTKENNASRLRELPGGWGAGAE</sequence>
<gene>
    <name evidence="2" type="ORF">Mal4_20080</name>
</gene>
<dbReference type="Proteomes" id="UP000320496">
    <property type="component" value="Chromosome"/>
</dbReference>
<feature type="region of interest" description="Disordered" evidence="1">
    <location>
        <begin position="32"/>
        <end position="124"/>
    </location>
</feature>
<dbReference type="AlphaFoldDB" id="A0A517Z5D0"/>
<proteinExistence type="predicted"/>
<evidence type="ECO:0000313" key="2">
    <source>
        <dbReference type="EMBL" id="QDU37692.1"/>
    </source>
</evidence>
<keyword evidence="3" id="KW-1185">Reference proteome</keyword>
<feature type="compositionally biased region" description="Basic and acidic residues" evidence="1">
    <location>
        <begin position="45"/>
        <end position="104"/>
    </location>
</feature>
<name>A0A517Z5D0_9PLAN</name>
<accession>A0A517Z5D0</accession>
<dbReference type="KEGG" id="mri:Mal4_20080"/>
<organism evidence="2 3">
    <name type="scientific">Maioricimonas rarisocia</name>
    <dbReference type="NCBI Taxonomy" id="2528026"/>
    <lineage>
        <taxon>Bacteria</taxon>
        <taxon>Pseudomonadati</taxon>
        <taxon>Planctomycetota</taxon>
        <taxon>Planctomycetia</taxon>
        <taxon>Planctomycetales</taxon>
        <taxon>Planctomycetaceae</taxon>
        <taxon>Maioricimonas</taxon>
    </lineage>
</organism>
<evidence type="ECO:0000313" key="3">
    <source>
        <dbReference type="Proteomes" id="UP000320496"/>
    </source>
</evidence>
<evidence type="ECO:0000256" key="1">
    <source>
        <dbReference type="SAM" id="MobiDB-lite"/>
    </source>
</evidence>
<protein>
    <submittedName>
        <fullName evidence="2">Uncharacterized protein</fullName>
    </submittedName>
</protein>